<protein>
    <submittedName>
        <fullName evidence="3">Uncharacterized protein</fullName>
    </submittedName>
</protein>
<feature type="compositionally biased region" description="Low complexity" evidence="1">
    <location>
        <begin position="144"/>
        <end position="159"/>
    </location>
</feature>
<keyword evidence="4" id="KW-1185">Reference proteome</keyword>
<evidence type="ECO:0000313" key="3">
    <source>
        <dbReference type="EMBL" id="SPO36921.1"/>
    </source>
</evidence>
<dbReference type="AlphaFoldDB" id="A0A5C3F0X0"/>
<gene>
    <name evidence="3" type="ORF">PSFLO_02392</name>
</gene>
<name>A0A5C3F0X0_9BASI</name>
<accession>A0A5C3F0X0</accession>
<dbReference type="Proteomes" id="UP000323386">
    <property type="component" value="Unassembled WGS sequence"/>
</dbReference>
<reference evidence="3 4" key="1">
    <citation type="submission" date="2018-03" db="EMBL/GenBank/DDBJ databases">
        <authorList>
            <person name="Guldener U."/>
        </authorList>
    </citation>
    <scope>NUCLEOTIDE SEQUENCE [LARGE SCALE GENOMIC DNA]</scope>
    <source>
        <strain evidence="3 4">DAOM196992</strain>
    </source>
</reference>
<feature type="compositionally biased region" description="Basic residues" evidence="1">
    <location>
        <begin position="303"/>
        <end position="315"/>
    </location>
</feature>
<keyword evidence="2" id="KW-1133">Transmembrane helix</keyword>
<evidence type="ECO:0000256" key="2">
    <source>
        <dbReference type="SAM" id="Phobius"/>
    </source>
</evidence>
<organism evidence="3 4">
    <name type="scientific">Pseudozyma flocculosa</name>
    <dbReference type="NCBI Taxonomy" id="84751"/>
    <lineage>
        <taxon>Eukaryota</taxon>
        <taxon>Fungi</taxon>
        <taxon>Dikarya</taxon>
        <taxon>Basidiomycota</taxon>
        <taxon>Ustilaginomycotina</taxon>
        <taxon>Ustilaginomycetes</taxon>
        <taxon>Ustilaginales</taxon>
        <taxon>Ustilaginaceae</taxon>
        <taxon>Pseudozyma</taxon>
    </lineage>
</organism>
<feature type="transmembrane region" description="Helical" evidence="2">
    <location>
        <begin position="51"/>
        <end position="73"/>
    </location>
</feature>
<dbReference type="OrthoDB" id="2502792at2759"/>
<evidence type="ECO:0000313" key="4">
    <source>
        <dbReference type="Proteomes" id="UP000323386"/>
    </source>
</evidence>
<feature type="region of interest" description="Disordered" evidence="1">
    <location>
        <begin position="144"/>
        <end position="189"/>
    </location>
</feature>
<sequence>MTDVDADIPGFVHDLLSSVIPYPVFRILAGFSNLIYSLLGSSNNPASWTSTLLPPLLTFFLAYTALVIAYRTVRNAISLAWWGIKWGAIIGGLIAVWAWWTDNTGAINSVGQAPPSGIFDQIGRLNSFMSNPAVSALYSQLSSNTGGSAGSGSRARQSSPYSSRERKPFDQTRRRNRRNAGSSGGGIDDFLPADLGGGLDAFSDLLGRARNNDGLDDNHNNNPGGGGGVDFAGLLGSMIAAGQQQGIDAASALRAASRVQDEVRRFQENPAAWLASIGSSFRADGGVGPGSGGEDDEPVGSRTRARARRGRAAAR</sequence>
<feature type="compositionally biased region" description="Basic and acidic residues" evidence="1">
    <location>
        <begin position="163"/>
        <end position="173"/>
    </location>
</feature>
<keyword evidence="2" id="KW-0472">Membrane</keyword>
<dbReference type="EMBL" id="OOIP01000005">
    <property type="protein sequence ID" value="SPO36921.1"/>
    <property type="molecule type" value="Genomic_DNA"/>
</dbReference>
<evidence type="ECO:0000256" key="1">
    <source>
        <dbReference type="SAM" id="MobiDB-lite"/>
    </source>
</evidence>
<feature type="transmembrane region" description="Helical" evidence="2">
    <location>
        <begin position="79"/>
        <end position="100"/>
    </location>
</feature>
<feature type="region of interest" description="Disordered" evidence="1">
    <location>
        <begin position="280"/>
        <end position="315"/>
    </location>
</feature>
<proteinExistence type="predicted"/>
<keyword evidence="2" id="KW-0812">Transmembrane</keyword>